<dbReference type="GO" id="GO:0016020">
    <property type="term" value="C:membrane"/>
    <property type="evidence" value="ECO:0007669"/>
    <property type="project" value="UniProtKB-SubCell"/>
</dbReference>
<reference evidence="8" key="2">
    <citation type="journal article" date="2023" name="Plants (Basel)">
        <title>Annotation of the Turnera subulata (Passifloraceae) Draft Genome Reveals the S-Locus Evolved after the Divergence of Turneroideae from Passifloroideae in a Stepwise Manner.</title>
        <authorList>
            <person name="Henning P.M."/>
            <person name="Roalson E.H."/>
            <person name="Mir W."/>
            <person name="McCubbin A.G."/>
            <person name="Shore J.S."/>
        </authorList>
    </citation>
    <scope>NUCLEOTIDE SEQUENCE</scope>
    <source>
        <strain evidence="8">F60SS</strain>
    </source>
</reference>
<feature type="transmembrane region" description="Helical" evidence="5">
    <location>
        <begin position="406"/>
        <end position="425"/>
    </location>
</feature>
<feature type="transmembrane region" description="Helical" evidence="5">
    <location>
        <begin position="375"/>
        <end position="394"/>
    </location>
</feature>
<dbReference type="AlphaFoldDB" id="A0A9Q0GLU2"/>
<feature type="domain" description="Nodulin-like" evidence="6">
    <location>
        <begin position="7"/>
        <end position="265"/>
    </location>
</feature>
<dbReference type="Pfam" id="PF06813">
    <property type="entry name" value="Nodulin-like"/>
    <property type="match status" value="1"/>
</dbReference>
<keyword evidence="2 5" id="KW-0812">Transmembrane</keyword>
<feature type="domain" description="NFD4 C-terminal" evidence="7">
    <location>
        <begin position="330"/>
        <end position="534"/>
    </location>
</feature>
<feature type="transmembrane region" description="Helical" evidence="5">
    <location>
        <begin position="506"/>
        <end position="529"/>
    </location>
</feature>
<dbReference type="PANTHER" id="PTHR21576:SF22">
    <property type="entry name" value="F25A4.25 PROTEIN"/>
    <property type="match status" value="1"/>
</dbReference>
<evidence type="ECO:0000256" key="4">
    <source>
        <dbReference type="ARBA" id="ARBA00023136"/>
    </source>
</evidence>
<dbReference type="InterPro" id="IPR036259">
    <property type="entry name" value="MFS_trans_sf"/>
</dbReference>
<feature type="transmembrane region" description="Helical" evidence="5">
    <location>
        <begin position="336"/>
        <end position="355"/>
    </location>
</feature>
<feature type="transmembrane region" description="Helical" evidence="5">
    <location>
        <begin position="146"/>
        <end position="168"/>
    </location>
</feature>
<evidence type="ECO:0000256" key="1">
    <source>
        <dbReference type="ARBA" id="ARBA00004141"/>
    </source>
</evidence>
<organism evidence="8 9">
    <name type="scientific">Turnera subulata</name>
    <dbReference type="NCBI Taxonomy" id="218843"/>
    <lineage>
        <taxon>Eukaryota</taxon>
        <taxon>Viridiplantae</taxon>
        <taxon>Streptophyta</taxon>
        <taxon>Embryophyta</taxon>
        <taxon>Tracheophyta</taxon>
        <taxon>Spermatophyta</taxon>
        <taxon>Magnoliopsida</taxon>
        <taxon>eudicotyledons</taxon>
        <taxon>Gunneridae</taxon>
        <taxon>Pentapetalae</taxon>
        <taxon>rosids</taxon>
        <taxon>fabids</taxon>
        <taxon>Malpighiales</taxon>
        <taxon>Passifloraceae</taxon>
        <taxon>Turnera</taxon>
    </lineage>
</organism>
<feature type="transmembrane region" description="Helical" evidence="5">
    <location>
        <begin position="464"/>
        <end position="486"/>
    </location>
</feature>
<dbReference type="OrthoDB" id="410267at2759"/>
<keyword evidence="4 5" id="KW-0472">Membrane</keyword>
<keyword evidence="3 5" id="KW-1133">Transmembrane helix</keyword>
<evidence type="ECO:0000313" key="8">
    <source>
        <dbReference type="EMBL" id="KAJ4851360.1"/>
    </source>
</evidence>
<gene>
    <name evidence="8" type="ORF">Tsubulata_006670</name>
</gene>
<feature type="transmembrane region" description="Helical" evidence="5">
    <location>
        <begin position="431"/>
        <end position="452"/>
    </location>
</feature>
<feature type="transmembrane region" description="Helical" evidence="5">
    <location>
        <begin position="108"/>
        <end position="125"/>
    </location>
</feature>
<dbReference type="PANTHER" id="PTHR21576">
    <property type="entry name" value="UNCHARACTERIZED NODULIN-LIKE PROTEIN"/>
    <property type="match status" value="1"/>
</dbReference>
<feature type="transmembrane region" description="Helical" evidence="5">
    <location>
        <begin position="180"/>
        <end position="202"/>
    </location>
</feature>
<keyword evidence="9" id="KW-1185">Reference proteome</keyword>
<reference evidence="8" key="1">
    <citation type="submission" date="2022-02" db="EMBL/GenBank/DDBJ databases">
        <authorList>
            <person name="Henning P.M."/>
            <person name="McCubbin A.G."/>
            <person name="Shore J.S."/>
        </authorList>
    </citation>
    <scope>NUCLEOTIDE SEQUENCE</scope>
    <source>
        <strain evidence="8">F60SS</strain>
        <tissue evidence="8">Leaves</tissue>
    </source>
</reference>
<dbReference type="Pfam" id="PF23262">
    <property type="entry name" value="NFD4_C"/>
    <property type="match status" value="1"/>
</dbReference>
<protein>
    <recommendedName>
        <fullName evidence="10">Nodulin-like domain-containing protein</fullName>
    </recommendedName>
</protein>
<feature type="transmembrane region" description="Helical" evidence="5">
    <location>
        <begin position="46"/>
        <end position="68"/>
    </location>
</feature>
<sequence length="543" mass="59729">MEMMNTKWIATVASIWIQTCSGAYTFGIYSPVLKSSQGYDQSTLDLISVFKEVGGNAGVLAGVLYAFVTTGNSRLRLGCFSGPWVVIFAGAVQWFVGFFMMWASVVGLIPRLPVPVMCLFIGLAYHGQVFCNTTNLVTGVHNFRDYGGSILGILKGYFGLGGAILVQFYQIAWKGNPANFILLLALLPTAVWLSLMTLVRNYDNTSTKLDDKKHLNAISAVALITAAYLMIIILLENMFTLPSLARIISFAFLMLLAVSPLVIVIRAHKKDSSSFSQTLLIIEKDYQSNATSVVDSADYVKLPSEEGQSTRATIDNERYLSDEENMNIWQAFRSGNFWLLFIAMFCGLGTVTAVMDNLSQIGESLGYTTAEINSVISLTSIWNFLGRIGAGVVSDMCMHRYGWTRPIFIVVTLAVLVIGQIVIVIDFPKSLFLSSVLVGICDGSLWLLMTVIISELFGLQHMGIIFNTISIASPVGSYIFSVKVVGYFYDMVANSETHVCLGTRCFMLSLSITASITFCGALVALALFFRTKRVIYVNYRSRC</sequence>
<evidence type="ECO:0000256" key="3">
    <source>
        <dbReference type="ARBA" id="ARBA00022989"/>
    </source>
</evidence>
<evidence type="ECO:0000259" key="6">
    <source>
        <dbReference type="Pfam" id="PF06813"/>
    </source>
</evidence>
<dbReference type="EMBL" id="JAKUCV010000064">
    <property type="protein sequence ID" value="KAJ4851360.1"/>
    <property type="molecule type" value="Genomic_DNA"/>
</dbReference>
<comment type="subcellular location">
    <subcellularLocation>
        <location evidence="1">Membrane</location>
        <topology evidence="1">Multi-pass membrane protein</topology>
    </subcellularLocation>
</comment>
<feature type="transmembrane region" description="Helical" evidence="5">
    <location>
        <begin position="247"/>
        <end position="265"/>
    </location>
</feature>
<feature type="transmembrane region" description="Helical" evidence="5">
    <location>
        <begin position="80"/>
        <end position="102"/>
    </location>
</feature>
<evidence type="ECO:0008006" key="10">
    <source>
        <dbReference type="Google" id="ProtNLM"/>
    </source>
</evidence>
<accession>A0A9Q0GLU2</accession>
<evidence type="ECO:0000256" key="5">
    <source>
        <dbReference type="SAM" id="Phobius"/>
    </source>
</evidence>
<comment type="caution">
    <text evidence="8">The sequence shown here is derived from an EMBL/GenBank/DDBJ whole genome shotgun (WGS) entry which is preliminary data.</text>
</comment>
<dbReference type="Gene3D" id="1.20.1250.20">
    <property type="entry name" value="MFS general substrate transporter like domains"/>
    <property type="match status" value="1"/>
</dbReference>
<feature type="transmembrane region" description="Helical" evidence="5">
    <location>
        <begin position="214"/>
        <end position="235"/>
    </location>
</feature>
<dbReference type="SUPFAM" id="SSF103473">
    <property type="entry name" value="MFS general substrate transporter"/>
    <property type="match status" value="1"/>
</dbReference>
<proteinExistence type="predicted"/>
<dbReference type="Proteomes" id="UP001141552">
    <property type="component" value="Unassembled WGS sequence"/>
</dbReference>
<dbReference type="InterPro" id="IPR056555">
    <property type="entry name" value="NFD4_C"/>
</dbReference>
<dbReference type="InterPro" id="IPR010658">
    <property type="entry name" value="Nodulin-like"/>
</dbReference>
<name>A0A9Q0GLU2_9ROSI</name>
<evidence type="ECO:0000313" key="9">
    <source>
        <dbReference type="Proteomes" id="UP001141552"/>
    </source>
</evidence>
<evidence type="ECO:0000259" key="7">
    <source>
        <dbReference type="Pfam" id="PF23262"/>
    </source>
</evidence>
<evidence type="ECO:0000256" key="2">
    <source>
        <dbReference type="ARBA" id="ARBA00022692"/>
    </source>
</evidence>